<evidence type="ECO:0000256" key="4">
    <source>
        <dbReference type="SAM" id="MobiDB-lite"/>
    </source>
</evidence>
<keyword evidence="5" id="KW-0812">Transmembrane</keyword>
<dbReference type="PANTHER" id="PTHR30290">
    <property type="entry name" value="PERIPLASMIC BINDING COMPONENT OF ABC TRANSPORTER"/>
    <property type="match status" value="1"/>
</dbReference>
<keyword evidence="5" id="KW-0472">Membrane</keyword>
<dbReference type="InterPro" id="IPR000914">
    <property type="entry name" value="SBP_5_dom"/>
</dbReference>
<dbReference type="GO" id="GO:0015833">
    <property type="term" value="P:peptide transport"/>
    <property type="evidence" value="ECO:0007669"/>
    <property type="project" value="TreeGrafter"/>
</dbReference>
<evidence type="ECO:0000256" key="1">
    <source>
        <dbReference type="ARBA" id="ARBA00005695"/>
    </source>
</evidence>
<dbReference type="HOGENOM" id="CLU_010991_1_0_7"/>
<dbReference type="Gene3D" id="3.10.105.10">
    <property type="entry name" value="Dipeptide-binding Protein, Domain 3"/>
    <property type="match status" value="1"/>
</dbReference>
<dbReference type="SUPFAM" id="SSF53850">
    <property type="entry name" value="Periplasmic binding protein-like II"/>
    <property type="match status" value="1"/>
</dbReference>
<evidence type="ECO:0000313" key="8">
    <source>
        <dbReference type="Proteomes" id="UP000001508"/>
    </source>
</evidence>
<dbReference type="Pfam" id="PF00496">
    <property type="entry name" value="SBP_bac_5"/>
    <property type="match status" value="1"/>
</dbReference>
<accession>D6Z0K1</accession>
<dbReference type="KEGG" id="dak:DaAHT2_0524"/>
<feature type="region of interest" description="Disordered" evidence="4">
    <location>
        <begin position="835"/>
        <end position="854"/>
    </location>
</feature>
<keyword evidence="3" id="KW-0732">Signal</keyword>
<dbReference type="GO" id="GO:1904680">
    <property type="term" value="F:peptide transmembrane transporter activity"/>
    <property type="evidence" value="ECO:0007669"/>
    <property type="project" value="TreeGrafter"/>
</dbReference>
<proteinExistence type="inferred from homology"/>
<name>D6Z0K1_DESAT</name>
<evidence type="ECO:0000256" key="2">
    <source>
        <dbReference type="ARBA" id="ARBA00022448"/>
    </source>
</evidence>
<evidence type="ECO:0000256" key="3">
    <source>
        <dbReference type="ARBA" id="ARBA00022729"/>
    </source>
</evidence>
<dbReference type="InParanoid" id="D6Z0K1"/>
<evidence type="ECO:0000256" key="5">
    <source>
        <dbReference type="SAM" id="Phobius"/>
    </source>
</evidence>
<keyword evidence="8" id="KW-1185">Reference proteome</keyword>
<dbReference type="STRING" id="589865.DaAHT2_0524"/>
<gene>
    <name evidence="7" type="ordered locus">DaAHT2_0524</name>
</gene>
<reference evidence="8" key="1">
    <citation type="submission" date="2010-02" db="EMBL/GenBank/DDBJ databases">
        <title>Complete sequence of Desulfurivibrio alkaliphilus AHT2.</title>
        <authorList>
            <consortium name="US DOE Joint Genome Institute"/>
            <person name="Pitluck S."/>
            <person name="Chertkov O."/>
            <person name="Detter J.C."/>
            <person name="Han C."/>
            <person name="Tapia R."/>
            <person name="Larimer F."/>
            <person name="Land M."/>
            <person name="Hauser L."/>
            <person name="Kyrpides N."/>
            <person name="Mikhailova N."/>
            <person name="Sorokin D.Y."/>
            <person name="Muyzer G."/>
            <person name="Woyke T."/>
        </authorList>
    </citation>
    <scope>NUCLEOTIDE SEQUENCE [LARGE SCALE GENOMIC DNA]</scope>
    <source>
        <strain evidence="8">DSM 19089 / UNIQEM U267 / AHT2</strain>
    </source>
</reference>
<organism evidence="7 8">
    <name type="scientific">Desulfurivibrio alkaliphilus (strain DSM 19089 / UNIQEM U267 / AHT2)</name>
    <dbReference type="NCBI Taxonomy" id="589865"/>
    <lineage>
        <taxon>Bacteria</taxon>
        <taxon>Pseudomonadati</taxon>
        <taxon>Thermodesulfobacteriota</taxon>
        <taxon>Desulfobulbia</taxon>
        <taxon>Desulfobulbales</taxon>
        <taxon>Desulfobulbaceae</taxon>
        <taxon>Desulfurivibrio</taxon>
    </lineage>
</organism>
<evidence type="ECO:0000313" key="7">
    <source>
        <dbReference type="EMBL" id="ADH85230.1"/>
    </source>
</evidence>
<dbReference type="AlphaFoldDB" id="D6Z0K1"/>
<dbReference type="eggNOG" id="COG0747">
    <property type="taxonomic scope" value="Bacteria"/>
</dbReference>
<protein>
    <submittedName>
        <fullName evidence="7">Extracellular solute-binding protein family 5</fullName>
    </submittedName>
</protein>
<dbReference type="InterPro" id="IPR039424">
    <property type="entry name" value="SBP_5"/>
</dbReference>
<dbReference type="Proteomes" id="UP000001508">
    <property type="component" value="Chromosome"/>
</dbReference>
<dbReference type="PANTHER" id="PTHR30290:SF9">
    <property type="entry name" value="OLIGOPEPTIDE-BINDING PROTEIN APPA"/>
    <property type="match status" value="1"/>
</dbReference>
<comment type="similarity">
    <text evidence="1">Belongs to the bacterial solute-binding protein 5 family.</text>
</comment>
<keyword evidence="5" id="KW-1133">Transmembrane helix</keyword>
<sequence>MERLKFLPFIIAVLVVGAIAGVLWMGERHAGYDQGFAVQPGDPAQRRGALVDEVIFTVESDPGRIVALIERGAHHLYGQGLDSASLFRLIQASSQVDYHLSRGTSVELTFNPARFEDGRLNPFRVPAIREAMNWLVDRRYVAEELFGGLAAPRYLPLNTAFPDYARLAATARELELHYRHDPARAEAVIGQELLKLGAKRLDGSWFYNDQPLRLTVLIRTDDNRERVGDYIANLLEDLGFAVQRLYRTAEEAARIWIAGDPALGQWHIYTGAWISPVINRDVGNDFNFYYTPRGRPEPLWQAYQPDPEFDQVADRLDRRDYTSVEQRQALMKDALRLAMQDSARVWLVDKQSIWPHAENIAVAVDLAGGVTGSALWPYTLRFKDGLGGRLVIGTPSMLTEPWNPVAGSNWIFDLMIMRALGDAAVLPDPFTGLFWPQRIQGATVTVAADAPVSRTLDWVTLEKTRQALEVPPDAWIAWEADAGRIITVGEKHPDGLTARSRAIIKYEDDYLKRRWHDGSRFSVADLVLPWILTFERADENSRLFDPGHLPRFLVYQRHFKGWRIIDTAPLTVEVYSDQVFLDAENLVANRLPALQPWHVLGLGIEAERRGELAFSTAQADRLGVEQISYVSGPSLEILRDYLAVAAKVGHLPFAKELAAWVEPEEITQRYTALTDWVAQRGHFWVDDGPFYLHSVRPLEGSLVLRRNQDFPDYADKWLHFSEPRIPELEIDAPLVVVLGEAMEATLNITFAGRPYPREEIDEVRYLLFDADDRLLNRGELEPLEPPEQGRWRLTLPVATLQRLGAGANSLEIAVTTTNVALPGFASHAFATVPAHDYGVGEPGEEPPQHGGQHD</sequence>
<keyword evidence="2" id="KW-0813">Transport</keyword>
<dbReference type="EMBL" id="CP001940">
    <property type="protein sequence ID" value="ADH85230.1"/>
    <property type="molecule type" value="Genomic_DNA"/>
</dbReference>
<feature type="domain" description="Solute-binding protein family 5" evidence="6">
    <location>
        <begin position="49"/>
        <end position="274"/>
    </location>
</feature>
<dbReference type="eggNOG" id="COG3889">
    <property type="taxonomic scope" value="Bacteria"/>
</dbReference>
<feature type="transmembrane region" description="Helical" evidence="5">
    <location>
        <begin position="7"/>
        <end position="26"/>
    </location>
</feature>
<evidence type="ECO:0000259" key="6">
    <source>
        <dbReference type="Pfam" id="PF00496"/>
    </source>
</evidence>